<dbReference type="GO" id="GO:0046961">
    <property type="term" value="F:proton-transporting ATPase activity, rotational mechanism"/>
    <property type="evidence" value="ECO:0007669"/>
    <property type="project" value="InterPro"/>
</dbReference>
<comment type="similarity">
    <text evidence="1">Belongs to the V-ATPase F subunit family.</text>
</comment>
<dbReference type="InterPro" id="IPR036906">
    <property type="entry name" value="ATPase_V1_fsu_sf"/>
</dbReference>
<reference evidence="4 5" key="1">
    <citation type="submission" date="2017-09" db="EMBL/GenBank/DDBJ databases">
        <title>Complete genome sequence of Oxytococcus suis strain ZY16052.</title>
        <authorList>
            <person name="Li F."/>
        </authorList>
    </citation>
    <scope>NUCLEOTIDE SEQUENCE [LARGE SCALE GENOMIC DNA]</scope>
    <source>
        <strain evidence="4 5">ZY16052</strain>
    </source>
</reference>
<dbReference type="OrthoDB" id="5311at2"/>
<dbReference type="Pfam" id="PF01990">
    <property type="entry name" value="ATP-synt_F"/>
    <property type="match status" value="1"/>
</dbReference>
<accession>A0A347WIX4</accession>
<dbReference type="EMBL" id="CP023434">
    <property type="protein sequence ID" value="AXY25031.1"/>
    <property type="molecule type" value="Genomic_DNA"/>
</dbReference>
<dbReference type="RefSeq" id="WP_118989952.1">
    <property type="nucleotide sequence ID" value="NZ_CP023434.1"/>
</dbReference>
<proteinExistence type="inferred from homology"/>
<organism evidence="4 5">
    <name type="scientific">Suicoccus acidiformans</name>
    <dbReference type="NCBI Taxonomy" id="2036206"/>
    <lineage>
        <taxon>Bacteria</taxon>
        <taxon>Bacillati</taxon>
        <taxon>Bacillota</taxon>
        <taxon>Bacilli</taxon>
        <taxon>Lactobacillales</taxon>
        <taxon>Aerococcaceae</taxon>
        <taxon>Suicoccus</taxon>
    </lineage>
</organism>
<name>A0A347WIX4_9LACT</name>
<evidence type="ECO:0000256" key="2">
    <source>
        <dbReference type="ARBA" id="ARBA00022448"/>
    </source>
</evidence>
<evidence type="ECO:0000313" key="5">
    <source>
        <dbReference type="Proteomes" id="UP000263232"/>
    </source>
</evidence>
<dbReference type="Gene3D" id="3.40.50.10580">
    <property type="entry name" value="ATPase, V1 complex, subunit F"/>
    <property type="match status" value="1"/>
</dbReference>
<evidence type="ECO:0000256" key="1">
    <source>
        <dbReference type="ARBA" id="ARBA00010148"/>
    </source>
</evidence>
<gene>
    <name evidence="4" type="ORF">CL176_02750</name>
</gene>
<dbReference type="InterPro" id="IPR008218">
    <property type="entry name" value="ATPase_V1-cplx_f_g_su"/>
</dbReference>
<sequence>MQYKIAFVGEKDIVYPFGMLGLESFYTHDEQETRRVVNQLVEENFGVIFITEEAYKHIPDIIERYASQYMPAFIPIPSDFDEESIGLARLDETVKTATGQKLF</sequence>
<dbReference type="KEGG" id="abae:CL176_02750"/>
<dbReference type="GO" id="GO:0016787">
    <property type="term" value="F:hydrolase activity"/>
    <property type="evidence" value="ECO:0007669"/>
    <property type="project" value="UniProtKB-KW"/>
</dbReference>
<dbReference type="EC" id="3.6.3.14" evidence="4"/>
<dbReference type="SUPFAM" id="SSF159468">
    <property type="entry name" value="AtpF-like"/>
    <property type="match status" value="1"/>
</dbReference>
<protein>
    <submittedName>
        <fullName evidence="4">V-type ATP synthase subunit F</fullName>
        <ecNumber evidence="4">3.6.3.14</ecNumber>
    </submittedName>
</protein>
<dbReference type="AlphaFoldDB" id="A0A347WIX4"/>
<keyword evidence="3" id="KW-0406">Ion transport</keyword>
<evidence type="ECO:0000256" key="3">
    <source>
        <dbReference type="ARBA" id="ARBA00023065"/>
    </source>
</evidence>
<keyword evidence="4" id="KW-0378">Hydrolase</keyword>
<keyword evidence="2" id="KW-0813">Transport</keyword>
<dbReference type="Proteomes" id="UP000263232">
    <property type="component" value="Chromosome"/>
</dbReference>
<keyword evidence="5" id="KW-1185">Reference proteome</keyword>
<evidence type="ECO:0000313" key="4">
    <source>
        <dbReference type="EMBL" id="AXY25031.1"/>
    </source>
</evidence>